<dbReference type="GO" id="GO:0005223">
    <property type="term" value="F:intracellularly cGMP-activated cation channel activity"/>
    <property type="evidence" value="ECO:0007669"/>
    <property type="project" value="TreeGrafter"/>
</dbReference>
<evidence type="ECO:0000256" key="3">
    <source>
        <dbReference type="ARBA" id="ARBA00022692"/>
    </source>
</evidence>
<accession>A0A7E5VCT3</accession>
<dbReference type="PANTHER" id="PTHR45638">
    <property type="entry name" value="CYCLIC NUCLEOTIDE-GATED CATION CHANNEL SUBUNIT A"/>
    <property type="match status" value="1"/>
</dbReference>
<dbReference type="Gene3D" id="1.10.287.630">
    <property type="entry name" value="Helix hairpin bin"/>
    <property type="match status" value="1"/>
</dbReference>
<evidence type="ECO:0000256" key="6">
    <source>
        <dbReference type="ARBA" id="ARBA00023136"/>
    </source>
</evidence>
<dbReference type="GO" id="GO:0030553">
    <property type="term" value="F:cGMP binding"/>
    <property type="evidence" value="ECO:0007669"/>
    <property type="project" value="TreeGrafter"/>
</dbReference>
<dbReference type="SMART" id="SM00100">
    <property type="entry name" value="cNMP"/>
    <property type="match status" value="1"/>
</dbReference>
<dbReference type="GO" id="GO:0044877">
    <property type="term" value="F:protein-containing complex binding"/>
    <property type="evidence" value="ECO:0007669"/>
    <property type="project" value="TreeGrafter"/>
</dbReference>
<dbReference type="GO" id="GO:0017071">
    <property type="term" value="C:intracellular cyclic nucleotide activated cation channel complex"/>
    <property type="evidence" value="ECO:0007669"/>
    <property type="project" value="TreeGrafter"/>
</dbReference>
<keyword evidence="7" id="KW-1071">Ligand-gated ion channel</keyword>
<dbReference type="InterPro" id="IPR018490">
    <property type="entry name" value="cNMP-bd_dom_sf"/>
</dbReference>
<dbReference type="PANTHER" id="PTHR45638:SF4">
    <property type="entry name" value="CYCLIC NUCLEOTIDE-BINDING DOMAIN-CONTAINING PROTEIN"/>
    <property type="match status" value="1"/>
</dbReference>
<feature type="transmembrane region" description="Helical" evidence="10">
    <location>
        <begin position="124"/>
        <end position="145"/>
    </location>
</feature>
<dbReference type="PROSITE" id="PS50042">
    <property type="entry name" value="CNMP_BINDING_3"/>
    <property type="match status" value="1"/>
</dbReference>
<protein>
    <submittedName>
        <fullName evidence="13">Cyclic nucleotide-gated cation channel alpha-3</fullName>
    </submittedName>
</protein>
<evidence type="ECO:0000313" key="13">
    <source>
        <dbReference type="RefSeq" id="XP_026726109.1"/>
    </source>
</evidence>
<dbReference type="CDD" id="cd00038">
    <property type="entry name" value="CAP_ED"/>
    <property type="match status" value="1"/>
</dbReference>
<dbReference type="AlphaFoldDB" id="A0A7E5VCT3"/>
<dbReference type="InterPro" id="IPR050866">
    <property type="entry name" value="CNG_cation_channel"/>
</dbReference>
<dbReference type="FunFam" id="2.60.120.10:FF:000002">
    <property type="entry name" value="Cyclic nucleotide gated channel alpha 1a"/>
    <property type="match status" value="1"/>
</dbReference>
<evidence type="ECO:0000256" key="7">
    <source>
        <dbReference type="ARBA" id="ARBA00023286"/>
    </source>
</evidence>
<comment type="subcellular location">
    <subcellularLocation>
        <location evidence="1">Membrane</location>
        <topology evidence="1">Multi-pass membrane protein</topology>
    </subcellularLocation>
</comment>
<sequence>MMTCRLGSRRLGASRGSLQAGTACSAASELDLSSRSRRAHKARLKLLGASGEAPLLSGWRSTPHTPHAPATPAPHHSHNHLAPPHCNGTDSGSRGGLRRRSTYASGRLRAGPHWSFVFDPAGRLCYYWSMVVSLAFLYNLWVIVYRFAFQEINGETLIVWFCLDYFSDFLYLADILFHFRTGYLEDGVLQTDAAKLRAHYMNSTTFYIDCLCLLPLDFLYLSIGFNSILRSFRLVKIYRFWAFMDRTERHTNYPNLFRSTSLIHYLLVIFHWNGCLYHIIYKNNGFGSKNWVYHDTETADVVKQYLQSYYWCTLALTTIGDLPRPRSKGEYVFVIAQLLFGLLLFATVLGHVANIVTSVSTARKEFQAKLDGVKTYMRMRRVPTHLQVKVIKWFDYLWLTQKCSDEEKAVSCLPDKLKAEIAINVHLDTLKRVEIFQNTEAGFLCELVLRLRPVLFSPGDFICRKGEVGKEMYIVNRGKLQVVGDNGKTVLATLKAGSYFGEISILNMGTAGNRRTASVRSVGYSDLFVLSKKDMWDVLKEYPAARVRLEAIAVKRLEKYKKAPLEKVAMGRCQSTPGLVETSGRVPIEEMQLPPAQMLPPPHSSHPPSYRDQLYSSSVSPLRVASPVASCASSARSSGAGGGSVATAPRVMLDSHDALECEIKRLRERLYTVETENAAMSAKLSQQQWEVDQRLQEIEMQICGGSSLSSQEENERNRESII</sequence>
<proteinExistence type="predicted"/>
<keyword evidence="3 10" id="KW-0812">Transmembrane</keyword>
<keyword evidence="6 10" id="KW-0472">Membrane</keyword>
<feature type="region of interest" description="Disordered" evidence="9">
    <location>
        <begin position="58"/>
        <end position="97"/>
    </location>
</feature>
<dbReference type="SUPFAM" id="SSF81324">
    <property type="entry name" value="Voltage-gated potassium channels"/>
    <property type="match status" value="1"/>
</dbReference>
<feature type="domain" description="Cyclic nucleotide-binding" evidence="11">
    <location>
        <begin position="435"/>
        <end position="556"/>
    </location>
</feature>
<dbReference type="OrthoDB" id="421226at2759"/>
<keyword evidence="5" id="KW-0406">Ion transport</keyword>
<dbReference type="GO" id="GO:0005886">
    <property type="term" value="C:plasma membrane"/>
    <property type="evidence" value="ECO:0007669"/>
    <property type="project" value="TreeGrafter"/>
</dbReference>
<dbReference type="Pfam" id="PF00520">
    <property type="entry name" value="Ion_trans"/>
    <property type="match status" value="1"/>
</dbReference>
<dbReference type="FunFam" id="1.10.287.630:FF:000001">
    <property type="entry name" value="Cyclic nucleotide-gated channel alpha 3"/>
    <property type="match status" value="1"/>
</dbReference>
<dbReference type="InterPro" id="IPR005821">
    <property type="entry name" value="Ion_trans_dom"/>
</dbReference>
<dbReference type="SUPFAM" id="SSF51206">
    <property type="entry name" value="cAMP-binding domain-like"/>
    <property type="match status" value="1"/>
</dbReference>
<evidence type="ECO:0000256" key="8">
    <source>
        <dbReference type="ARBA" id="ARBA00023303"/>
    </source>
</evidence>
<keyword evidence="4 10" id="KW-1133">Transmembrane helix</keyword>
<dbReference type="KEGG" id="tnl:113492705"/>
<dbReference type="FunFam" id="1.10.287.70:FF:000100">
    <property type="entry name" value="Cyclic nucleotide-gated cation channel"/>
    <property type="match status" value="1"/>
</dbReference>
<evidence type="ECO:0000256" key="5">
    <source>
        <dbReference type="ARBA" id="ARBA00023065"/>
    </source>
</evidence>
<feature type="transmembrane region" description="Helical" evidence="10">
    <location>
        <begin position="157"/>
        <end position="177"/>
    </location>
</feature>
<dbReference type="InterPro" id="IPR000595">
    <property type="entry name" value="cNMP-bd_dom"/>
</dbReference>
<dbReference type="Gene3D" id="1.10.287.70">
    <property type="match status" value="1"/>
</dbReference>
<dbReference type="InterPro" id="IPR018488">
    <property type="entry name" value="cNMP-bd_CS"/>
</dbReference>
<dbReference type="FunCoup" id="A0A7E5VCT3">
    <property type="interactions" value="37"/>
</dbReference>
<feature type="transmembrane region" description="Helical" evidence="10">
    <location>
        <begin position="331"/>
        <end position="353"/>
    </location>
</feature>
<feature type="compositionally biased region" description="Low complexity" evidence="9">
    <location>
        <begin position="61"/>
        <end position="74"/>
    </location>
</feature>
<keyword evidence="8" id="KW-0407">Ion channel</keyword>
<reference evidence="13" key="1">
    <citation type="submission" date="2025-08" db="UniProtKB">
        <authorList>
            <consortium name="RefSeq"/>
        </authorList>
    </citation>
    <scope>IDENTIFICATION</scope>
</reference>
<keyword evidence="2" id="KW-0813">Transport</keyword>
<organism evidence="12 13">
    <name type="scientific">Trichoplusia ni</name>
    <name type="common">Cabbage looper</name>
    <dbReference type="NCBI Taxonomy" id="7111"/>
    <lineage>
        <taxon>Eukaryota</taxon>
        <taxon>Metazoa</taxon>
        <taxon>Ecdysozoa</taxon>
        <taxon>Arthropoda</taxon>
        <taxon>Hexapoda</taxon>
        <taxon>Insecta</taxon>
        <taxon>Pterygota</taxon>
        <taxon>Neoptera</taxon>
        <taxon>Endopterygota</taxon>
        <taxon>Lepidoptera</taxon>
        <taxon>Glossata</taxon>
        <taxon>Ditrysia</taxon>
        <taxon>Noctuoidea</taxon>
        <taxon>Noctuidae</taxon>
        <taxon>Plusiinae</taxon>
        <taxon>Trichoplusia</taxon>
    </lineage>
</organism>
<dbReference type="RefSeq" id="XP_026726109.1">
    <property type="nucleotide sequence ID" value="XM_026870308.1"/>
</dbReference>
<dbReference type="PROSITE" id="PS00888">
    <property type="entry name" value="CNMP_BINDING_1"/>
    <property type="match status" value="1"/>
</dbReference>
<dbReference type="InterPro" id="IPR014710">
    <property type="entry name" value="RmlC-like_jellyroll"/>
</dbReference>
<evidence type="ECO:0000256" key="9">
    <source>
        <dbReference type="SAM" id="MobiDB-lite"/>
    </source>
</evidence>
<evidence type="ECO:0000259" key="11">
    <source>
        <dbReference type="PROSITE" id="PS50042"/>
    </source>
</evidence>
<dbReference type="Proteomes" id="UP000322000">
    <property type="component" value="Chromosome 4"/>
</dbReference>
<name>A0A7E5VCT3_TRINI</name>
<dbReference type="GeneID" id="113492705"/>
<feature type="region of interest" description="Disordered" evidence="9">
    <location>
        <begin position="1"/>
        <end position="20"/>
    </location>
</feature>
<feature type="transmembrane region" description="Helical" evidence="10">
    <location>
        <begin position="262"/>
        <end position="281"/>
    </location>
</feature>
<feature type="compositionally biased region" description="Low complexity" evidence="9">
    <location>
        <begin position="1"/>
        <end position="18"/>
    </location>
</feature>
<evidence type="ECO:0000256" key="10">
    <source>
        <dbReference type="SAM" id="Phobius"/>
    </source>
</evidence>
<evidence type="ECO:0000256" key="1">
    <source>
        <dbReference type="ARBA" id="ARBA00004141"/>
    </source>
</evidence>
<dbReference type="PROSITE" id="PS00889">
    <property type="entry name" value="CNMP_BINDING_2"/>
    <property type="match status" value="1"/>
</dbReference>
<dbReference type="Gene3D" id="2.60.120.10">
    <property type="entry name" value="Jelly Rolls"/>
    <property type="match status" value="1"/>
</dbReference>
<evidence type="ECO:0000256" key="2">
    <source>
        <dbReference type="ARBA" id="ARBA00022448"/>
    </source>
</evidence>
<evidence type="ECO:0000313" key="12">
    <source>
        <dbReference type="Proteomes" id="UP000322000"/>
    </source>
</evidence>
<feature type="transmembrane region" description="Helical" evidence="10">
    <location>
        <begin position="206"/>
        <end position="229"/>
    </location>
</feature>
<dbReference type="GO" id="GO:0005222">
    <property type="term" value="F:intracellularly cAMP-activated cation channel activity"/>
    <property type="evidence" value="ECO:0007669"/>
    <property type="project" value="TreeGrafter"/>
</dbReference>
<dbReference type="Pfam" id="PF00027">
    <property type="entry name" value="cNMP_binding"/>
    <property type="match status" value="1"/>
</dbReference>
<dbReference type="InParanoid" id="A0A7E5VCT3"/>
<gene>
    <name evidence="13" type="primary">LOC113492705</name>
</gene>
<keyword evidence="12" id="KW-1185">Reference proteome</keyword>
<evidence type="ECO:0000256" key="4">
    <source>
        <dbReference type="ARBA" id="ARBA00022989"/>
    </source>
</evidence>